<protein>
    <submittedName>
        <fullName evidence="1">Uncharacterized protein</fullName>
    </submittedName>
</protein>
<organism evidence="1">
    <name type="scientific">marine sediment metagenome</name>
    <dbReference type="NCBI Taxonomy" id="412755"/>
    <lineage>
        <taxon>unclassified sequences</taxon>
        <taxon>metagenomes</taxon>
        <taxon>ecological metagenomes</taxon>
    </lineage>
</organism>
<proteinExistence type="predicted"/>
<comment type="caution">
    <text evidence="1">The sequence shown here is derived from an EMBL/GenBank/DDBJ whole genome shotgun (WGS) entry which is preliminary data.</text>
</comment>
<name>X0U1H3_9ZZZZ</name>
<sequence length="34" mass="3847">TANVKLRQTGVHDSPTGMSRMAFCRWHGFKASLR</sequence>
<dbReference type="AlphaFoldDB" id="X0U1H3"/>
<accession>X0U1H3</accession>
<reference evidence="1" key="1">
    <citation type="journal article" date="2014" name="Front. Microbiol.">
        <title>High frequency of phylogenetically diverse reductive dehalogenase-homologous genes in deep subseafloor sedimentary metagenomes.</title>
        <authorList>
            <person name="Kawai M."/>
            <person name="Futagami T."/>
            <person name="Toyoda A."/>
            <person name="Takaki Y."/>
            <person name="Nishi S."/>
            <person name="Hori S."/>
            <person name="Arai W."/>
            <person name="Tsubouchi T."/>
            <person name="Morono Y."/>
            <person name="Uchiyama I."/>
            <person name="Ito T."/>
            <person name="Fujiyama A."/>
            <person name="Inagaki F."/>
            <person name="Takami H."/>
        </authorList>
    </citation>
    <scope>NUCLEOTIDE SEQUENCE</scope>
    <source>
        <strain evidence="1">Expedition CK06-06</strain>
    </source>
</reference>
<dbReference type="EMBL" id="BARS01018328">
    <property type="protein sequence ID" value="GAF93226.1"/>
    <property type="molecule type" value="Genomic_DNA"/>
</dbReference>
<feature type="non-terminal residue" evidence="1">
    <location>
        <position position="1"/>
    </location>
</feature>
<evidence type="ECO:0000313" key="1">
    <source>
        <dbReference type="EMBL" id="GAF93226.1"/>
    </source>
</evidence>
<gene>
    <name evidence="1" type="ORF">S01H1_29831</name>
</gene>